<evidence type="ECO:0000313" key="1">
    <source>
        <dbReference type="EMBL" id="GIY82686.1"/>
    </source>
</evidence>
<accession>A0AAV4WIK3</accession>
<evidence type="ECO:0000313" key="2">
    <source>
        <dbReference type="Proteomes" id="UP001054837"/>
    </source>
</evidence>
<organism evidence="1 2">
    <name type="scientific">Caerostris darwini</name>
    <dbReference type="NCBI Taxonomy" id="1538125"/>
    <lineage>
        <taxon>Eukaryota</taxon>
        <taxon>Metazoa</taxon>
        <taxon>Ecdysozoa</taxon>
        <taxon>Arthropoda</taxon>
        <taxon>Chelicerata</taxon>
        <taxon>Arachnida</taxon>
        <taxon>Araneae</taxon>
        <taxon>Araneomorphae</taxon>
        <taxon>Entelegynae</taxon>
        <taxon>Araneoidea</taxon>
        <taxon>Araneidae</taxon>
        <taxon>Caerostris</taxon>
    </lineage>
</organism>
<comment type="caution">
    <text evidence="1">The sequence shown here is derived from an EMBL/GenBank/DDBJ whole genome shotgun (WGS) entry which is preliminary data.</text>
</comment>
<protein>
    <submittedName>
        <fullName evidence="1">Uncharacterized protein</fullName>
    </submittedName>
</protein>
<reference evidence="1 2" key="1">
    <citation type="submission" date="2021-06" db="EMBL/GenBank/DDBJ databases">
        <title>Caerostris darwini draft genome.</title>
        <authorList>
            <person name="Kono N."/>
            <person name="Arakawa K."/>
        </authorList>
    </citation>
    <scope>NUCLEOTIDE SEQUENCE [LARGE SCALE GENOMIC DNA]</scope>
</reference>
<dbReference type="Proteomes" id="UP001054837">
    <property type="component" value="Unassembled WGS sequence"/>
</dbReference>
<gene>
    <name evidence="1" type="ORF">CDAR_486001</name>
</gene>
<name>A0AAV4WIK3_9ARAC</name>
<proteinExistence type="predicted"/>
<dbReference type="AlphaFoldDB" id="A0AAV4WIK3"/>
<dbReference type="EMBL" id="BPLQ01014730">
    <property type="protein sequence ID" value="GIY82686.1"/>
    <property type="molecule type" value="Genomic_DNA"/>
</dbReference>
<keyword evidence="2" id="KW-1185">Reference proteome</keyword>
<sequence length="237" mass="25937">MAGYGHEITRGNQEFERNLGEKKGLSDDDSSLRSVFLITDKLRMGQRGVSGEFPFEVDESSSFGVHSFVCYLEESMECFHLTLSTLSLSAVPNCSSLFVNKQSVRVVLTGGFFTSFFYGLVGGGRFTAWQTGPLAASDAVATSRLTSSVYRCAPASGGGSHLSPFQIRKMPPPLCGKTTIRSGIPENHTVERARNRVGRARGRTFTRTVRIPAHFGTRSDSSGNHSLSLYFSRFQVL</sequence>